<evidence type="ECO:0000313" key="6">
    <source>
        <dbReference type="RefSeq" id="XP_016974759.1"/>
    </source>
</evidence>
<gene>
    <name evidence="6" type="primary">LOC108041361</name>
    <name evidence="4" type="synonym">108041361</name>
</gene>
<dbReference type="InterPro" id="IPR001623">
    <property type="entry name" value="DnaJ_domain"/>
</dbReference>
<dbReference type="InterPro" id="IPR052763">
    <property type="entry name" value="DnaJ_C4"/>
</dbReference>
<dbReference type="AlphaFoldDB" id="A0A6P4EE19"/>
<reference evidence="6" key="2">
    <citation type="submission" date="2025-04" db="UniProtKB">
        <authorList>
            <consortium name="RefSeq"/>
        </authorList>
    </citation>
    <scope>IDENTIFICATION</scope>
</reference>
<evidence type="ECO:0000256" key="2">
    <source>
        <dbReference type="SAM" id="Phobius"/>
    </source>
</evidence>
<organism evidence="6">
    <name type="scientific">Drosophila rhopaloa</name>
    <name type="common">Fruit fly</name>
    <dbReference type="NCBI Taxonomy" id="1041015"/>
    <lineage>
        <taxon>Eukaryota</taxon>
        <taxon>Metazoa</taxon>
        <taxon>Ecdysozoa</taxon>
        <taxon>Arthropoda</taxon>
        <taxon>Hexapoda</taxon>
        <taxon>Insecta</taxon>
        <taxon>Pterygota</taxon>
        <taxon>Neoptera</taxon>
        <taxon>Endopterygota</taxon>
        <taxon>Diptera</taxon>
        <taxon>Brachycera</taxon>
        <taxon>Muscomorpha</taxon>
        <taxon>Ephydroidea</taxon>
        <taxon>Drosophilidae</taxon>
        <taxon>Drosophila</taxon>
        <taxon>Sophophora</taxon>
    </lineage>
</organism>
<dbReference type="PANTHER" id="PTHR44825">
    <property type="match status" value="1"/>
</dbReference>
<keyword evidence="5" id="KW-1185">Reference proteome</keyword>
<dbReference type="SMART" id="SM00271">
    <property type="entry name" value="DnaJ"/>
    <property type="match status" value="1"/>
</dbReference>
<accession>A0A6P4EE19</accession>
<sequence>MLRLCLSPRTGAGSYRRNFSHEKTKNPETHYEVLNIRNDCTTRDVRNAFVQLSKLYHPDVKSNAVCPERTARFVQISEAYRTLIKPQRRRDYDDSLLWQPTRSDRSPVGETGNPGQPWDVKPNYDPNPGPYYGIRGLKRVSNWQVALVLMALGIFGALFGFTSVRHSFHLSRQLQDEISAEANSHHAAVVADAQKYGNEEQVRRMVDRMSRSPFNQTTAKKSKRLSILPKFYAVVGLRKRFSNCVNKWGATT</sequence>
<evidence type="ECO:0000313" key="4">
    <source>
        <dbReference type="EnsemblMetazoa" id="XP_016974759.1"/>
    </source>
</evidence>
<dbReference type="SUPFAM" id="SSF46565">
    <property type="entry name" value="Chaperone J-domain"/>
    <property type="match status" value="1"/>
</dbReference>
<dbReference type="PRINTS" id="PR00625">
    <property type="entry name" value="JDOMAIN"/>
</dbReference>
<name>A0A6P4EE19_DRORH</name>
<dbReference type="EnsemblMetazoa" id="XM_017119270.2">
    <property type="protein sequence ID" value="XP_016974759.1"/>
    <property type="gene ID" value="LOC108041361"/>
</dbReference>
<dbReference type="Proteomes" id="UP001652680">
    <property type="component" value="Unassembled WGS sequence"/>
</dbReference>
<dbReference type="RefSeq" id="XP_016974759.1">
    <property type="nucleotide sequence ID" value="XM_017119270.1"/>
</dbReference>
<dbReference type="Gene3D" id="1.10.287.110">
    <property type="entry name" value="DnaJ domain"/>
    <property type="match status" value="1"/>
</dbReference>
<keyword evidence="2" id="KW-0812">Transmembrane</keyword>
<reference evidence="5" key="1">
    <citation type="journal article" date="2021" name="Elife">
        <title>Highly contiguous assemblies of 101 drosophilid genomes.</title>
        <authorList>
            <person name="Kim B.Y."/>
            <person name="Wang J.R."/>
            <person name="Miller D.E."/>
            <person name="Barmina O."/>
            <person name="Delaney E."/>
            <person name="Thompson A."/>
            <person name="Comeault A.A."/>
            <person name="Peede D."/>
            <person name="D'Agostino E.R."/>
            <person name="Pelaez J."/>
            <person name="Aguilar J.M."/>
            <person name="Haji D."/>
            <person name="Matsunaga T."/>
            <person name="Armstrong E.E."/>
            <person name="Zych M."/>
            <person name="Ogawa Y."/>
            <person name="Stamenkovic-Radak M."/>
            <person name="Jelic M."/>
            <person name="Veselinovic M.S."/>
            <person name="Tanaskovic M."/>
            <person name="Eric P."/>
            <person name="Gao J.J."/>
            <person name="Katoh T.K."/>
            <person name="Toda M.J."/>
            <person name="Watabe H."/>
            <person name="Watada M."/>
            <person name="Davis J.S."/>
            <person name="Moyle L.C."/>
            <person name="Manoli G."/>
            <person name="Bertolini E."/>
            <person name="Kostal V."/>
            <person name="Hawley R.S."/>
            <person name="Takahashi A."/>
            <person name="Jones C.D."/>
            <person name="Price D.K."/>
            <person name="Whiteman N."/>
            <person name="Kopp A."/>
            <person name="Matute D.R."/>
            <person name="Petrov D.A."/>
        </authorList>
    </citation>
    <scope>NUCLEOTIDE SEQUENCE [LARGE SCALE GENOMIC DNA]</scope>
</reference>
<dbReference type="PANTHER" id="PTHR44825:SF1">
    <property type="entry name" value="DNAJ HOMOLOG SUBFAMILY C MEMBER 4"/>
    <property type="match status" value="1"/>
</dbReference>
<dbReference type="CDD" id="cd06257">
    <property type="entry name" value="DnaJ"/>
    <property type="match status" value="1"/>
</dbReference>
<feature type="transmembrane region" description="Helical" evidence="2">
    <location>
        <begin position="145"/>
        <end position="164"/>
    </location>
</feature>
<evidence type="ECO:0000313" key="5">
    <source>
        <dbReference type="Proteomes" id="UP001652680"/>
    </source>
</evidence>
<dbReference type="InterPro" id="IPR036869">
    <property type="entry name" value="J_dom_sf"/>
</dbReference>
<dbReference type="GeneID" id="108041361"/>
<dbReference type="Pfam" id="PF00226">
    <property type="entry name" value="DnaJ"/>
    <property type="match status" value="1"/>
</dbReference>
<dbReference type="PROSITE" id="PS50076">
    <property type="entry name" value="DNAJ_2"/>
    <property type="match status" value="1"/>
</dbReference>
<proteinExistence type="predicted"/>
<feature type="domain" description="J" evidence="3">
    <location>
        <begin position="29"/>
        <end position="96"/>
    </location>
</feature>
<keyword evidence="2" id="KW-0472">Membrane</keyword>
<keyword evidence="2" id="KW-1133">Transmembrane helix</keyword>
<protein>
    <submittedName>
        <fullName evidence="6">DnaJ-like protein 60 isoform X1</fullName>
    </submittedName>
</protein>
<dbReference type="OrthoDB" id="445556at2759"/>
<feature type="region of interest" description="Disordered" evidence="1">
    <location>
        <begin position="95"/>
        <end position="124"/>
    </location>
</feature>
<evidence type="ECO:0000256" key="1">
    <source>
        <dbReference type="SAM" id="MobiDB-lite"/>
    </source>
</evidence>
<reference evidence="4" key="3">
    <citation type="submission" date="2025-05" db="UniProtKB">
        <authorList>
            <consortium name="EnsemblMetazoa"/>
        </authorList>
    </citation>
    <scope>IDENTIFICATION</scope>
</reference>
<evidence type="ECO:0000259" key="3">
    <source>
        <dbReference type="PROSITE" id="PS50076"/>
    </source>
</evidence>